<comment type="similarity">
    <text evidence="1 2">Belongs to the enoyl-CoA hydratase/isomerase family.</text>
</comment>
<protein>
    <submittedName>
        <fullName evidence="3">2-(1,2-epoxy-1,2-dihydrophenyl)acetyl-CoA isomerase</fullName>
    </submittedName>
</protein>
<dbReference type="EMBL" id="FOLG01000003">
    <property type="protein sequence ID" value="SFC28303.1"/>
    <property type="molecule type" value="Genomic_DNA"/>
</dbReference>
<dbReference type="GO" id="GO:0016853">
    <property type="term" value="F:isomerase activity"/>
    <property type="evidence" value="ECO:0007669"/>
    <property type="project" value="UniProtKB-KW"/>
</dbReference>
<dbReference type="InterPro" id="IPR014748">
    <property type="entry name" value="Enoyl-CoA_hydra_C"/>
</dbReference>
<evidence type="ECO:0000256" key="2">
    <source>
        <dbReference type="RuleBase" id="RU003707"/>
    </source>
</evidence>
<dbReference type="InterPro" id="IPR029045">
    <property type="entry name" value="ClpP/crotonase-like_dom_sf"/>
</dbReference>
<accession>A0A1I1I3Q2</accession>
<dbReference type="STRING" id="441112.SAMN04488094_103310"/>
<dbReference type="Pfam" id="PF00378">
    <property type="entry name" value="ECH_1"/>
    <property type="match status" value="1"/>
</dbReference>
<sequence>MADLEIGITKDGICRITLNRPDALNAVTDEMFDTLAVELPKIGRDAAVRVVLLGSVGRGFCAGADVKGMKGNASSMPFETRVETLRRRQEAVVALHEMPKVTIARIQGVAAGAGMALAIACDLRVAAPQASFTTAFAKVGFAGDFGITYLLARIIGPDRAQRLLLTSEKLGARDALAIGLVTHLVEGDLTAEADAISAGLASGPVLAHGYIKANIREVESGNFRASLDAEAFRQIRLATSEDHTEAIRAFAEKRPPVFRGR</sequence>
<evidence type="ECO:0000256" key="1">
    <source>
        <dbReference type="ARBA" id="ARBA00005254"/>
    </source>
</evidence>
<dbReference type="InterPro" id="IPR001753">
    <property type="entry name" value="Enoyl-CoA_hydra/iso"/>
</dbReference>
<dbReference type="Proteomes" id="UP000198728">
    <property type="component" value="Unassembled WGS sequence"/>
</dbReference>
<evidence type="ECO:0000313" key="3">
    <source>
        <dbReference type="EMBL" id="SFC28303.1"/>
    </source>
</evidence>
<organism evidence="3 4">
    <name type="scientific">Tropicimonas isoalkanivorans</name>
    <dbReference type="NCBI Taxonomy" id="441112"/>
    <lineage>
        <taxon>Bacteria</taxon>
        <taxon>Pseudomonadati</taxon>
        <taxon>Pseudomonadota</taxon>
        <taxon>Alphaproteobacteria</taxon>
        <taxon>Rhodobacterales</taxon>
        <taxon>Roseobacteraceae</taxon>
        <taxon>Tropicimonas</taxon>
    </lineage>
</organism>
<dbReference type="PROSITE" id="PS00166">
    <property type="entry name" value="ENOYL_COA_HYDRATASE"/>
    <property type="match status" value="1"/>
</dbReference>
<gene>
    <name evidence="3" type="ORF">SAMN04488094_103310</name>
</gene>
<dbReference type="AlphaFoldDB" id="A0A1I1I3Q2"/>
<proteinExistence type="inferred from homology"/>
<dbReference type="SUPFAM" id="SSF52096">
    <property type="entry name" value="ClpP/crotonase"/>
    <property type="match status" value="1"/>
</dbReference>
<dbReference type="Gene3D" id="1.10.12.10">
    <property type="entry name" value="Lyase 2-enoyl-coa Hydratase, Chain A, domain 2"/>
    <property type="match status" value="1"/>
</dbReference>
<dbReference type="OrthoDB" id="7619812at2"/>
<evidence type="ECO:0000313" key="4">
    <source>
        <dbReference type="Proteomes" id="UP000198728"/>
    </source>
</evidence>
<keyword evidence="3" id="KW-0413">Isomerase</keyword>
<dbReference type="CDD" id="cd06558">
    <property type="entry name" value="crotonase-like"/>
    <property type="match status" value="1"/>
</dbReference>
<reference evidence="3 4" key="1">
    <citation type="submission" date="2016-10" db="EMBL/GenBank/DDBJ databases">
        <authorList>
            <person name="de Groot N.N."/>
        </authorList>
    </citation>
    <scope>NUCLEOTIDE SEQUENCE [LARGE SCALE GENOMIC DNA]</scope>
    <source>
        <strain evidence="3 4">DSM 19548</strain>
    </source>
</reference>
<dbReference type="Gene3D" id="3.90.226.10">
    <property type="entry name" value="2-enoyl-CoA Hydratase, Chain A, domain 1"/>
    <property type="match status" value="1"/>
</dbReference>
<keyword evidence="4" id="KW-1185">Reference proteome</keyword>
<dbReference type="PANTHER" id="PTHR43459:SF1">
    <property type="entry name" value="EG:BACN32G11.4 PROTEIN"/>
    <property type="match status" value="1"/>
</dbReference>
<dbReference type="PANTHER" id="PTHR43459">
    <property type="entry name" value="ENOYL-COA HYDRATASE"/>
    <property type="match status" value="1"/>
</dbReference>
<name>A0A1I1I3Q2_9RHOB</name>
<dbReference type="InterPro" id="IPR018376">
    <property type="entry name" value="Enoyl-CoA_hyd/isom_CS"/>
</dbReference>
<dbReference type="RefSeq" id="WP_093360272.1">
    <property type="nucleotide sequence ID" value="NZ_FOLG01000003.1"/>
</dbReference>